<evidence type="ECO:0000313" key="2">
    <source>
        <dbReference type="EMBL" id="MFC7323659.1"/>
    </source>
</evidence>
<dbReference type="AlphaFoldDB" id="A0ABD6AHS2"/>
<feature type="transmembrane region" description="Helical" evidence="1">
    <location>
        <begin position="12"/>
        <end position="35"/>
    </location>
</feature>
<keyword evidence="3" id="KW-1185">Reference proteome</keyword>
<evidence type="ECO:0000313" key="3">
    <source>
        <dbReference type="Proteomes" id="UP001596545"/>
    </source>
</evidence>
<proteinExistence type="predicted"/>
<evidence type="ECO:0000256" key="1">
    <source>
        <dbReference type="SAM" id="Phobius"/>
    </source>
</evidence>
<protein>
    <recommendedName>
        <fullName evidence="4">DUF4175 domain-containing protein</fullName>
    </recommendedName>
</protein>
<comment type="caution">
    <text evidence="2">The sequence shown here is derived from an EMBL/GenBank/DDBJ whole genome shotgun (WGS) entry which is preliminary data.</text>
</comment>
<dbReference type="RefSeq" id="WP_256407667.1">
    <property type="nucleotide sequence ID" value="NZ_JANHDN010000001.1"/>
</dbReference>
<gene>
    <name evidence="2" type="ORF">ACFQMF_03575</name>
</gene>
<accession>A0ABD6AHS2</accession>
<reference evidence="2 3" key="1">
    <citation type="journal article" date="2019" name="Int. J. Syst. Evol. Microbiol.">
        <title>The Global Catalogue of Microorganisms (GCM) 10K type strain sequencing project: providing services to taxonomists for standard genome sequencing and annotation.</title>
        <authorList>
            <consortium name="The Broad Institute Genomics Platform"/>
            <consortium name="The Broad Institute Genome Sequencing Center for Infectious Disease"/>
            <person name="Wu L."/>
            <person name="Ma J."/>
        </authorList>
    </citation>
    <scope>NUCLEOTIDE SEQUENCE [LARGE SCALE GENOMIC DNA]</scope>
    <source>
        <strain evidence="2 3">CGMCC 1.12554</strain>
    </source>
</reference>
<name>A0ABD6AHS2_9EURY</name>
<organism evidence="2 3">
    <name type="scientific">Halorubrum rutilum</name>
    <dbReference type="NCBI Taxonomy" id="1364933"/>
    <lineage>
        <taxon>Archaea</taxon>
        <taxon>Methanobacteriati</taxon>
        <taxon>Methanobacteriota</taxon>
        <taxon>Stenosarchaea group</taxon>
        <taxon>Halobacteria</taxon>
        <taxon>Halobacteriales</taxon>
        <taxon>Haloferacaceae</taxon>
        <taxon>Halorubrum</taxon>
    </lineage>
</organism>
<dbReference type="EMBL" id="JBHTBL010000002">
    <property type="protein sequence ID" value="MFC7323659.1"/>
    <property type="molecule type" value="Genomic_DNA"/>
</dbReference>
<feature type="transmembrane region" description="Helical" evidence="1">
    <location>
        <begin position="41"/>
        <end position="60"/>
    </location>
</feature>
<keyword evidence="1" id="KW-1133">Transmembrane helix</keyword>
<sequence length="89" mass="9466">MSVESRASEASEASAAFGVAVLAVAVAVWAFQFTLGVFDGWGWALVVGSAWTVLGLLLLFSDVRVYVGARSPAERYHRTGSERRGASDD</sequence>
<dbReference type="Proteomes" id="UP001596545">
    <property type="component" value="Unassembled WGS sequence"/>
</dbReference>
<evidence type="ECO:0008006" key="4">
    <source>
        <dbReference type="Google" id="ProtNLM"/>
    </source>
</evidence>
<keyword evidence="1" id="KW-0812">Transmembrane</keyword>
<keyword evidence="1" id="KW-0472">Membrane</keyword>